<evidence type="ECO:0000256" key="4">
    <source>
        <dbReference type="ARBA" id="ARBA00022475"/>
    </source>
</evidence>
<dbReference type="Gene3D" id="1.10.3720.10">
    <property type="entry name" value="MetI-like"/>
    <property type="match status" value="1"/>
</dbReference>
<dbReference type="CDD" id="cd06261">
    <property type="entry name" value="TM_PBP2"/>
    <property type="match status" value="1"/>
</dbReference>
<evidence type="ECO:0000313" key="10">
    <source>
        <dbReference type="EMBL" id="MFC6281513.1"/>
    </source>
</evidence>
<evidence type="ECO:0000256" key="8">
    <source>
        <dbReference type="RuleBase" id="RU363032"/>
    </source>
</evidence>
<keyword evidence="6 8" id="KW-1133">Transmembrane helix</keyword>
<keyword evidence="5 8" id="KW-0812">Transmembrane</keyword>
<keyword evidence="4" id="KW-1003">Cell membrane</keyword>
<dbReference type="Pfam" id="PF00528">
    <property type="entry name" value="BPD_transp_1"/>
    <property type="match status" value="1"/>
</dbReference>
<feature type="transmembrane region" description="Helical" evidence="8">
    <location>
        <begin position="193"/>
        <end position="216"/>
    </location>
</feature>
<feature type="transmembrane region" description="Helical" evidence="8">
    <location>
        <begin position="249"/>
        <end position="271"/>
    </location>
</feature>
<dbReference type="EMBL" id="JBHSRS010000018">
    <property type="protein sequence ID" value="MFC6281513.1"/>
    <property type="molecule type" value="Genomic_DNA"/>
</dbReference>
<comment type="caution">
    <text evidence="10">The sequence shown here is derived from an EMBL/GenBank/DDBJ whole genome shotgun (WGS) entry which is preliminary data.</text>
</comment>
<dbReference type="PANTHER" id="PTHR42929:SF5">
    <property type="entry name" value="ABC TRANSPORTER PERMEASE PROTEIN"/>
    <property type="match status" value="1"/>
</dbReference>
<organism evidence="10 11">
    <name type="scientific">Polaromonas aquatica</name>
    <dbReference type="NCBI Taxonomy" id="332657"/>
    <lineage>
        <taxon>Bacteria</taxon>
        <taxon>Pseudomonadati</taxon>
        <taxon>Pseudomonadota</taxon>
        <taxon>Betaproteobacteria</taxon>
        <taxon>Burkholderiales</taxon>
        <taxon>Comamonadaceae</taxon>
        <taxon>Polaromonas</taxon>
    </lineage>
</organism>
<keyword evidence="7 8" id="KW-0472">Membrane</keyword>
<feature type="transmembrane region" description="Helical" evidence="8">
    <location>
        <begin position="21"/>
        <end position="43"/>
    </location>
</feature>
<evidence type="ECO:0000256" key="7">
    <source>
        <dbReference type="ARBA" id="ARBA00023136"/>
    </source>
</evidence>
<dbReference type="PROSITE" id="PS50928">
    <property type="entry name" value="ABC_TM1"/>
    <property type="match status" value="1"/>
</dbReference>
<dbReference type="SUPFAM" id="SSF161098">
    <property type="entry name" value="MetI-like"/>
    <property type="match status" value="1"/>
</dbReference>
<evidence type="ECO:0000256" key="5">
    <source>
        <dbReference type="ARBA" id="ARBA00022692"/>
    </source>
</evidence>
<protein>
    <submittedName>
        <fullName evidence="10">ABC transporter permease</fullName>
    </submittedName>
</protein>
<evidence type="ECO:0000313" key="11">
    <source>
        <dbReference type="Proteomes" id="UP001596270"/>
    </source>
</evidence>
<reference evidence="11" key="1">
    <citation type="journal article" date="2019" name="Int. J. Syst. Evol. Microbiol.">
        <title>The Global Catalogue of Microorganisms (GCM) 10K type strain sequencing project: providing services to taxonomists for standard genome sequencing and annotation.</title>
        <authorList>
            <consortium name="The Broad Institute Genomics Platform"/>
            <consortium name="The Broad Institute Genome Sequencing Center for Infectious Disease"/>
            <person name="Wu L."/>
            <person name="Ma J."/>
        </authorList>
    </citation>
    <scope>NUCLEOTIDE SEQUENCE [LARGE SCALE GENOMIC DNA]</scope>
    <source>
        <strain evidence="11">CCUG 39402</strain>
    </source>
</reference>
<sequence>MSVKWAMGDRTENALLALPGLLFLALAFFLPIGQILMLSVSGPHGPTLDHFARFLGDPFYLGVLWRTVRLSLIITVICALIGFPFAYIMARVGPRLRLWMVIVVILPLMTSVVIRTFGWMVLLSRSGMVPQILRDLGLAERNFSLMQTETAIVIGMVQVLLPFMTLSILGVISRLDTRLEEAVRTMGCSFLGAIRTVVLPLAMPGVVAGSLLVFTLSASSFVTPNLLGGTRIQVLAASIYKSVTQTLDWPFAAAQSVILFVGVLLVLVPYAKMTARSHG</sequence>
<feature type="domain" description="ABC transmembrane type-1" evidence="9">
    <location>
        <begin position="64"/>
        <end position="270"/>
    </location>
</feature>
<proteinExistence type="inferred from homology"/>
<feature type="transmembrane region" description="Helical" evidence="8">
    <location>
        <begin position="98"/>
        <end position="122"/>
    </location>
</feature>
<evidence type="ECO:0000256" key="1">
    <source>
        <dbReference type="ARBA" id="ARBA00004651"/>
    </source>
</evidence>
<keyword evidence="11" id="KW-1185">Reference proteome</keyword>
<feature type="transmembrane region" description="Helical" evidence="8">
    <location>
        <begin position="151"/>
        <end position="172"/>
    </location>
</feature>
<keyword evidence="3 8" id="KW-0813">Transport</keyword>
<comment type="similarity">
    <text evidence="2">Belongs to the binding-protein-dependent transport system permease family. CysTW subfamily.</text>
</comment>
<dbReference type="Proteomes" id="UP001596270">
    <property type="component" value="Unassembled WGS sequence"/>
</dbReference>
<accession>A0ABW1TXQ1</accession>
<dbReference type="InterPro" id="IPR035906">
    <property type="entry name" value="MetI-like_sf"/>
</dbReference>
<feature type="transmembrane region" description="Helical" evidence="8">
    <location>
        <begin position="63"/>
        <end position="86"/>
    </location>
</feature>
<comment type="subcellular location">
    <subcellularLocation>
        <location evidence="1 8">Cell membrane</location>
        <topology evidence="1 8">Multi-pass membrane protein</topology>
    </subcellularLocation>
</comment>
<evidence type="ECO:0000256" key="3">
    <source>
        <dbReference type="ARBA" id="ARBA00022448"/>
    </source>
</evidence>
<dbReference type="InterPro" id="IPR000515">
    <property type="entry name" value="MetI-like"/>
</dbReference>
<evidence type="ECO:0000256" key="2">
    <source>
        <dbReference type="ARBA" id="ARBA00007069"/>
    </source>
</evidence>
<evidence type="ECO:0000256" key="6">
    <source>
        <dbReference type="ARBA" id="ARBA00022989"/>
    </source>
</evidence>
<dbReference type="RefSeq" id="WP_371437132.1">
    <property type="nucleotide sequence ID" value="NZ_JBHSRS010000018.1"/>
</dbReference>
<evidence type="ECO:0000259" key="9">
    <source>
        <dbReference type="PROSITE" id="PS50928"/>
    </source>
</evidence>
<dbReference type="PANTHER" id="PTHR42929">
    <property type="entry name" value="INNER MEMBRANE ABC TRANSPORTER PERMEASE PROTEIN YDCU-RELATED-RELATED"/>
    <property type="match status" value="1"/>
</dbReference>
<name>A0ABW1TXQ1_9BURK</name>
<gene>
    <name evidence="10" type="ORF">ACFQND_09745</name>
</gene>